<name>A0ABY5CNG8_9GAMM</name>
<accession>A0ABY5CNG8</accession>
<proteinExistence type="predicted"/>
<reference evidence="2" key="1">
    <citation type="journal article" date="2022" name="BMC Genomics">
        <title>Genome sequence of the entomopathogenic Serratia entomophila isolate 626 and characterisation of the species specific itaconate degradation pathway.</title>
        <authorList>
            <person name="Vaughan A.L."/>
            <person name="Altermann E."/>
            <person name="Glare T.R."/>
            <person name="Hurst M.R.H."/>
        </authorList>
    </citation>
    <scope>NUCLEOTIDE SEQUENCE</scope>
    <source>
        <strain evidence="2">626</strain>
    </source>
</reference>
<organism evidence="2 3">
    <name type="scientific">Serratia entomophila</name>
    <dbReference type="NCBI Taxonomy" id="42906"/>
    <lineage>
        <taxon>Bacteria</taxon>
        <taxon>Pseudomonadati</taxon>
        <taxon>Pseudomonadota</taxon>
        <taxon>Gammaproteobacteria</taxon>
        <taxon>Enterobacterales</taxon>
        <taxon>Yersiniaceae</taxon>
        <taxon>Serratia</taxon>
    </lineage>
</organism>
<protein>
    <submittedName>
        <fullName evidence="2">Phage tail tape measure protein</fullName>
    </submittedName>
</protein>
<evidence type="ECO:0000313" key="3">
    <source>
        <dbReference type="Proteomes" id="UP001056873"/>
    </source>
</evidence>
<dbReference type="Proteomes" id="UP001056873">
    <property type="component" value="Chromosome"/>
</dbReference>
<keyword evidence="3" id="KW-1185">Reference proteome</keyword>
<gene>
    <name evidence="2" type="ORF">KFQ06_16055</name>
</gene>
<dbReference type="RefSeq" id="WP_252960734.1">
    <property type="nucleotide sequence ID" value="NZ_CAMIPH010000001.1"/>
</dbReference>
<keyword evidence="1" id="KW-0175">Coiled coil</keyword>
<sequence>MADTALLVVGLQLNDTNFKNKLTAAYRTAGEQSAKFNRQAQQDAKKTDEAYQRIGGTLGGLAGKLAGLAGVELSLQGLAATSRQYGQALTELSSVTVAATAQMKQLDEAARQASSASGEGGSRTEEVLKLAAGLNDSAAAWRDQAAAASGAAQATAGVGAASRVANVALGALGGPVGVAIQAGLAMLYFHEQNQLARKSALELKDVAVETAEDLHKLSKAKLAIKIDSFDEQLSTLGEEKAKIESQLSRLSDTRLAGLERRRKGMLGSLYSDPKELRKERNVLQGQLEDAIESEKAIRLRRNNAVNAQNGNGSHVETKPDNPKGYQTSATPVSRIFNDNGKQQALDQYRQLRQEIEQAHLSSLDKITRDEQSSQTKLASTAKAAGASQAEVQRAMALNAENYQRQRQRLAEQYAPGQAAVRKEQEASKELKALYDGRLLTEREYQTASQMQRQETTRQRLKAETDALAAPRLSIAGDVDPAARLKNQLVQQQAQYQAYYQQGYLDKQRYEQLMQAATQESTDAQYQQALSLYGGQNRVHKMALGLVDMTRERTSGMMFDLLTGTQNFKQNMLGLFSSITQSVVQQLIDIAMQALLTRTILSTFMNIGGGVLGGAESAGAGAAGSGAMGMPTGWQGYVPNARGGVYASPSLSAYSGQVVSSPTLFAFARGAGLMGEAGPEAIMPLKRGADGSLGVRAIGGGQQAAAAPNVYITIENGGNVSTQADAGWGEFGKQMGNIAAQESQKVINRNLMPGQPIWKAIKGM</sequence>
<feature type="coiled-coil region" evidence="1">
    <location>
        <begin position="226"/>
        <end position="253"/>
    </location>
</feature>
<evidence type="ECO:0000313" key="2">
    <source>
        <dbReference type="EMBL" id="USU99560.1"/>
    </source>
</evidence>
<dbReference type="EMBL" id="CP074347">
    <property type="protein sequence ID" value="USU99560.1"/>
    <property type="molecule type" value="Genomic_DNA"/>
</dbReference>
<evidence type="ECO:0000256" key="1">
    <source>
        <dbReference type="SAM" id="Coils"/>
    </source>
</evidence>